<dbReference type="SUPFAM" id="SSF52540">
    <property type="entry name" value="P-loop containing nucleoside triphosphate hydrolases"/>
    <property type="match status" value="1"/>
</dbReference>
<dbReference type="OrthoDB" id="5144031at2"/>
<organism evidence="1 2">
    <name type="scientific">Nocardioides albidus</name>
    <dbReference type="NCBI Taxonomy" id="1517589"/>
    <lineage>
        <taxon>Bacteria</taxon>
        <taxon>Bacillati</taxon>
        <taxon>Actinomycetota</taxon>
        <taxon>Actinomycetes</taxon>
        <taxon>Propionibacteriales</taxon>
        <taxon>Nocardioidaceae</taxon>
        <taxon>Nocardioides</taxon>
    </lineage>
</organism>
<accession>A0A5C4VK59</accession>
<name>A0A5C4VK59_9ACTN</name>
<gene>
    <name evidence="1" type="ORF">FHP29_18955</name>
</gene>
<sequence length="409" mass="43938">MTGTPALPAGTTLVHIGPYKTGTTAMQGALWEARPALAEYGIVYPGDAAHEIDASMAVALGYVYAGKSLDVYRQRWFDLVAEMRAARPRIGVLSSEVYCEATDDGARAVLDALGPQTHVVITVRPIVRLLGSQWQQYTQNIPVPPYDEWLRVILGQDSEGGEPESGTITPSFWRRHRHDRLVERWVGLAGADRVSVVVVDDRDHRGLPAAFEGLLGLPDGLLRPPADKTNRSLTYPEALVMQELVGRTSAAPWSSADHARFVRFGAARGLQAAPPDPRAERLLTPAWAVDRALEIGAGMAERIGASGARVIGDLALLSDRALAPAEGENAPVGAIDPGAAAALAVGIISKLTGVHPRPEHRDLAGPVERAAWSRHRAVAELWEADAARDGARGAAAREIARRARRRIRG</sequence>
<proteinExistence type="predicted"/>
<dbReference type="Proteomes" id="UP000313231">
    <property type="component" value="Unassembled WGS sequence"/>
</dbReference>
<dbReference type="InterPro" id="IPR027417">
    <property type="entry name" value="P-loop_NTPase"/>
</dbReference>
<keyword evidence="2" id="KW-1185">Reference proteome</keyword>
<evidence type="ECO:0008006" key="3">
    <source>
        <dbReference type="Google" id="ProtNLM"/>
    </source>
</evidence>
<dbReference type="AlphaFoldDB" id="A0A5C4VK59"/>
<dbReference type="EMBL" id="VDMP01000027">
    <property type="protein sequence ID" value="TNM36248.1"/>
    <property type="molecule type" value="Genomic_DNA"/>
</dbReference>
<dbReference type="RefSeq" id="WP_139624436.1">
    <property type="nucleotide sequence ID" value="NZ_VDMP01000027.1"/>
</dbReference>
<comment type="caution">
    <text evidence="1">The sequence shown here is derived from an EMBL/GenBank/DDBJ whole genome shotgun (WGS) entry which is preliminary data.</text>
</comment>
<protein>
    <recommendedName>
        <fullName evidence="3">Sulfotransferase family protein</fullName>
    </recommendedName>
</protein>
<evidence type="ECO:0000313" key="1">
    <source>
        <dbReference type="EMBL" id="TNM36248.1"/>
    </source>
</evidence>
<evidence type="ECO:0000313" key="2">
    <source>
        <dbReference type="Proteomes" id="UP000313231"/>
    </source>
</evidence>
<reference evidence="1 2" key="1">
    <citation type="journal article" date="2016" name="Int. J. Syst. Evol. Microbiol.">
        <title>Nocardioides albidus sp. nov., an actinobacterium isolated from garden soil.</title>
        <authorList>
            <person name="Singh H."/>
            <person name="Du J."/>
            <person name="Trinh H."/>
            <person name="Won K."/>
            <person name="Yang J.E."/>
            <person name="Yin C."/>
            <person name="Kook M."/>
            <person name="Yi T.H."/>
        </authorList>
    </citation>
    <scope>NUCLEOTIDE SEQUENCE [LARGE SCALE GENOMIC DNA]</scope>
    <source>
        <strain evidence="1 2">CCTCC AB 2015297</strain>
    </source>
</reference>